<evidence type="ECO:0000313" key="2">
    <source>
        <dbReference type="Proteomes" id="UP000033588"/>
    </source>
</evidence>
<dbReference type="AlphaFoldDB" id="A0A0F4TGG6"/>
<sequence>MTETWYRVDNGILWIANQPIHLPHPVNVALPHDDRLAILIEPPPNVISNKNILALSRHGTVLWYIQESPHGTQADKPYMSLHCDKNAALIAGNWNGVSYSVDWHNGAVSVVSVDK</sequence>
<gene>
    <name evidence="1" type="ORF">VC35_21845</name>
</gene>
<comment type="caution">
    <text evidence="1">The sequence shown here is derived from an EMBL/GenBank/DDBJ whole genome shotgun (WGS) entry which is preliminary data.</text>
</comment>
<dbReference type="PATRIC" id="fig|294.132.peg.3570"/>
<organism evidence="1 2">
    <name type="scientific">Pseudomonas fluorescens</name>
    <dbReference type="NCBI Taxonomy" id="294"/>
    <lineage>
        <taxon>Bacteria</taxon>
        <taxon>Pseudomonadati</taxon>
        <taxon>Pseudomonadota</taxon>
        <taxon>Gammaproteobacteria</taxon>
        <taxon>Pseudomonadales</taxon>
        <taxon>Pseudomonadaceae</taxon>
        <taxon>Pseudomonas</taxon>
    </lineage>
</organism>
<dbReference type="Proteomes" id="UP000033588">
    <property type="component" value="Unassembled WGS sequence"/>
</dbReference>
<dbReference type="InterPro" id="IPR058263">
    <property type="entry name" value="DUF7957"/>
</dbReference>
<dbReference type="Pfam" id="PF25857">
    <property type="entry name" value="DUF7957"/>
    <property type="match status" value="1"/>
</dbReference>
<proteinExistence type="predicted"/>
<name>A0A0F4TGG6_PSEFL</name>
<dbReference type="RefSeq" id="WP_046042532.1">
    <property type="nucleotide sequence ID" value="NZ_LACC01000026.1"/>
</dbReference>
<accession>A0A0F4TGG6</accession>
<protein>
    <submittedName>
        <fullName evidence="1">Uncharacterized protein</fullName>
    </submittedName>
</protein>
<dbReference type="EMBL" id="LACC01000026">
    <property type="protein sequence ID" value="KJZ43080.1"/>
    <property type="molecule type" value="Genomic_DNA"/>
</dbReference>
<evidence type="ECO:0000313" key="1">
    <source>
        <dbReference type="EMBL" id="KJZ43080.1"/>
    </source>
</evidence>
<reference evidence="1 2" key="1">
    <citation type="submission" date="2015-03" db="EMBL/GenBank/DDBJ databases">
        <title>Comparative genomics of Pseudomonas insights into diversity of traits involved in vanlence and defense.</title>
        <authorList>
            <person name="Qin Y."/>
        </authorList>
    </citation>
    <scope>NUCLEOTIDE SEQUENCE [LARGE SCALE GENOMIC DNA]</scope>
    <source>
        <strain evidence="1 2">C8</strain>
    </source>
</reference>